<dbReference type="EMBL" id="GG697241">
    <property type="protein sequence ID" value="EET89559.1"/>
    <property type="molecule type" value="Genomic_DNA"/>
</dbReference>
<dbReference type="NCBIfam" id="TIGR00322">
    <property type="entry name" value="diphth2_R"/>
    <property type="match status" value="1"/>
</dbReference>
<evidence type="ECO:0000256" key="4">
    <source>
        <dbReference type="ARBA" id="ARBA00022679"/>
    </source>
</evidence>
<dbReference type="Pfam" id="PF01866">
    <property type="entry name" value="Diphthamide_syn"/>
    <property type="match status" value="1"/>
</dbReference>
<dbReference type="GO" id="GO:0017183">
    <property type="term" value="P:protein histidyl modification to diphthamide"/>
    <property type="evidence" value="ECO:0007669"/>
    <property type="project" value="UniProtKB-UniRule"/>
</dbReference>
<comment type="cofactor">
    <cofactor evidence="1 10">
        <name>[4Fe-4S] cluster</name>
        <dbReference type="ChEBI" id="CHEBI:49883"/>
    </cofactor>
</comment>
<sequence length="312" mass="34629">MKVLLQFPEGLKDKALRYAKELESRGDEVFISCSPTFGACDLAIDEAKKLGAEKLVHFGHAEFHKVDFNVEYVEFEIDAPLGILQDTLEYLKGYDTIGVVTTIQHVHQLGDIKAFYERNGKKVVIGRPYGFAKKAGQILGCDVGSSASVDSMVDAHVYFGGGIFHPLGAVLATKKPFVAVEPFENRVERIDGLREQYRRRSRGRVLSAVDAKSFGILLSTKNGQHNPALAKLLKDKIASAGLDAEILVSNTFDFDSINNMMEFDAFVNTACPRIAVDDTERLRKPLLSSNELMEVLAMKKDLAKMRENQVIQ</sequence>
<keyword evidence="7 10" id="KW-0408">Iron</keyword>
<evidence type="ECO:0000256" key="3">
    <source>
        <dbReference type="ARBA" id="ARBA00012221"/>
    </source>
</evidence>
<dbReference type="InterPro" id="IPR016435">
    <property type="entry name" value="DPH1/DPH2"/>
</dbReference>
<evidence type="ECO:0000256" key="6">
    <source>
        <dbReference type="ARBA" id="ARBA00022723"/>
    </source>
</evidence>
<dbReference type="InterPro" id="IPR022428">
    <property type="entry name" value="Dph2_arc"/>
</dbReference>
<comment type="pathway">
    <text evidence="2 10">Protein modification; peptidyl-diphthamide biosynthesis.</text>
</comment>
<comment type="similarity">
    <text evidence="10">Belongs to the DPH1/DPH2 family.</text>
</comment>
<dbReference type="GO" id="GO:0046872">
    <property type="term" value="F:metal ion binding"/>
    <property type="evidence" value="ECO:0007669"/>
    <property type="project" value="UniProtKB-KW"/>
</dbReference>
<proteinExistence type="inferred from homology"/>
<keyword evidence="5 10" id="KW-0949">S-adenosyl-L-methionine</keyword>
<keyword evidence="12" id="KW-1185">Reference proteome</keyword>
<evidence type="ECO:0000313" key="11">
    <source>
        <dbReference type="EMBL" id="EET89559.1"/>
    </source>
</evidence>
<dbReference type="SFLD" id="SFLDS00032">
    <property type="entry name" value="Radical_SAM_3-amino-3-carboxyp"/>
    <property type="match status" value="1"/>
</dbReference>
<comment type="function">
    <text evidence="10">Catalyzes the first step of diphthamide biosynthesis, i.e. the transfer of the 3-amino-3-carboxypropyl group from S-adenosyl-L-methionine (SAM) to the C2 position of the imidazole ring of the target histidine residue in translation elongation factor 2 (EF-2).</text>
</comment>
<reference evidence="11 12" key="2">
    <citation type="journal article" date="2010" name="Proc. Natl. Acad. Sci. U.S.A.">
        <title>Enigmatic, ultrasmall, uncultivated Archaea.</title>
        <authorList>
            <person name="Baker B.J."/>
            <person name="Comolli L.R."/>
            <person name="Dick G.J."/>
            <person name="Hauser L.J."/>
            <person name="Hyatt D."/>
            <person name="Dill B.D."/>
            <person name="Land M.L."/>
            <person name="Verberkmoes N.C."/>
            <person name="Hettich R.L."/>
            <person name="Banfield J.F."/>
        </authorList>
    </citation>
    <scope>NUCLEOTIDE SEQUENCE [LARGE SCALE GENOMIC DNA]</scope>
    <source>
        <strain evidence="11">ARMAN-2</strain>
    </source>
</reference>
<keyword evidence="10" id="KW-0004">4Fe-4S</keyword>
<keyword evidence="4 10" id="KW-0808">Transferase</keyword>
<dbReference type="AlphaFoldDB" id="C7DHY5"/>
<evidence type="ECO:0000313" key="12">
    <source>
        <dbReference type="Proteomes" id="UP000332487"/>
    </source>
</evidence>
<reference evidence="11 12" key="1">
    <citation type="journal article" date="2009" name="Genome Biol.">
        <title>Community-wide analysis of microbial genome sequence signatures.</title>
        <authorList>
            <person name="Dick G.J."/>
            <person name="Andersson A.F."/>
            <person name="Baker B.J."/>
            <person name="Simmons S.L."/>
            <person name="Thomas B.C."/>
            <person name="Yelton A.P."/>
            <person name="Banfield J.F."/>
        </authorList>
    </citation>
    <scope>NUCLEOTIDE SEQUENCE [LARGE SCALE GENOMIC DNA]</scope>
    <source>
        <strain evidence="11">ARMAN-2</strain>
    </source>
</reference>
<evidence type="ECO:0000256" key="8">
    <source>
        <dbReference type="ARBA" id="ARBA00023014"/>
    </source>
</evidence>
<dbReference type="UniPathway" id="UPA00559"/>
<evidence type="ECO:0000256" key="5">
    <source>
        <dbReference type="ARBA" id="ARBA00022691"/>
    </source>
</evidence>
<evidence type="ECO:0000256" key="2">
    <source>
        <dbReference type="ARBA" id="ARBA00005156"/>
    </source>
</evidence>
<dbReference type="Gene3D" id="3.40.50.11850">
    <property type="entry name" value="Diphthamide synthesis DPH1/DPH2 domain 2"/>
    <property type="match status" value="1"/>
</dbReference>
<dbReference type="PANTHER" id="PTHR10762">
    <property type="entry name" value="DIPHTHAMIDE BIOSYNTHESIS PROTEIN"/>
    <property type="match status" value="1"/>
</dbReference>
<keyword evidence="6 10" id="KW-0479">Metal-binding</keyword>
<dbReference type="GO" id="GO:0051539">
    <property type="term" value="F:4 iron, 4 sulfur cluster binding"/>
    <property type="evidence" value="ECO:0007669"/>
    <property type="project" value="UniProtKB-UniRule"/>
</dbReference>
<organism evidence="11 12">
    <name type="scientific">Candidatus Micrarchaeum acidiphilum ARMAN-2</name>
    <dbReference type="NCBI Taxonomy" id="425595"/>
    <lineage>
        <taxon>Archaea</taxon>
        <taxon>Candidatus Micrarchaeota</taxon>
        <taxon>Candidatus Micrarchaeia</taxon>
        <taxon>Candidatus Micrarchaeales</taxon>
        <taxon>Candidatus Micrarchaeaceae</taxon>
        <taxon>Candidatus Micrarchaeum</taxon>
    </lineage>
</organism>
<evidence type="ECO:0000256" key="1">
    <source>
        <dbReference type="ARBA" id="ARBA00001966"/>
    </source>
</evidence>
<comment type="catalytic activity">
    <reaction evidence="9 10">
        <text>L-histidyl-[translation elongation factor 2] + S-adenosyl-L-methionine = 2-[(3S)-amino-3-carboxypropyl]-L-histidyl-[translation elongation factor 2] + S-methyl-5'-thioadenosine + H(+)</text>
        <dbReference type="Rhea" id="RHEA:36783"/>
        <dbReference type="Rhea" id="RHEA-COMP:9748"/>
        <dbReference type="Rhea" id="RHEA-COMP:9749"/>
        <dbReference type="ChEBI" id="CHEBI:15378"/>
        <dbReference type="ChEBI" id="CHEBI:17509"/>
        <dbReference type="ChEBI" id="CHEBI:29979"/>
        <dbReference type="ChEBI" id="CHEBI:59789"/>
        <dbReference type="ChEBI" id="CHEBI:73995"/>
        <dbReference type="EC" id="2.5.1.108"/>
    </reaction>
</comment>
<dbReference type="EC" id="2.5.1.108" evidence="3 10"/>
<dbReference type="InterPro" id="IPR042264">
    <property type="entry name" value="DPH1/DPH2_2"/>
</dbReference>
<dbReference type="PANTHER" id="PTHR10762:SF1">
    <property type="entry name" value="2-(3-AMINO-3-CARBOXYPROPYL)HISTIDINE SYNTHASE SUBUNIT 1"/>
    <property type="match status" value="1"/>
</dbReference>
<protein>
    <recommendedName>
        <fullName evidence="3 10">2-(3-amino-3-carboxypropyl)histidine synthase</fullName>
        <ecNumber evidence="3 10">2.5.1.108</ecNumber>
    </recommendedName>
</protein>
<dbReference type="PIRSF" id="PIRSF004967">
    <property type="entry name" value="DPH1"/>
    <property type="match status" value="1"/>
</dbReference>
<evidence type="ECO:0000256" key="10">
    <source>
        <dbReference type="PIRNR" id="PIRNR004967"/>
    </source>
</evidence>
<gene>
    <name evidence="11" type="ORF">UNLARM2_0680</name>
</gene>
<keyword evidence="8 10" id="KW-0411">Iron-sulfur</keyword>
<dbReference type="Proteomes" id="UP000332487">
    <property type="component" value="Unassembled WGS sequence"/>
</dbReference>
<evidence type="ECO:0000256" key="7">
    <source>
        <dbReference type="ARBA" id="ARBA00023004"/>
    </source>
</evidence>
<evidence type="ECO:0000256" key="9">
    <source>
        <dbReference type="ARBA" id="ARBA00048403"/>
    </source>
</evidence>
<name>C7DHY5_MICA2</name>
<dbReference type="Gene3D" id="3.40.50.11840">
    <property type="entry name" value="Diphthamide synthesis DPH1/DPH2 domain 1"/>
    <property type="match status" value="1"/>
</dbReference>
<dbReference type="InterPro" id="IPR042263">
    <property type="entry name" value="DPH1/DPH2_1"/>
</dbReference>
<dbReference type="Gene3D" id="3.40.50.11860">
    <property type="entry name" value="Diphthamide synthesis DPH1/DPH2 domain 3"/>
    <property type="match status" value="1"/>
</dbReference>
<dbReference type="InterPro" id="IPR035435">
    <property type="entry name" value="DPH1/DPH2_euk_archaea"/>
</dbReference>
<dbReference type="NCBIfam" id="TIGR03682">
    <property type="entry name" value="arCOG04112"/>
    <property type="match status" value="1"/>
</dbReference>
<dbReference type="InterPro" id="IPR042265">
    <property type="entry name" value="DPH1/DPH2_3"/>
</dbReference>
<dbReference type="GO" id="GO:0090560">
    <property type="term" value="F:2-(3-amino-3-carboxypropyl)histidine synthase activity"/>
    <property type="evidence" value="ECO:0007669"/>
    <property type="project" value="UniProtKB-UniRule"/>
</dbReference>
<accession>C7DHY5</accession>